<sequence length="148" mass="15927">MTKPPIAALRLATGMQNRTVPYGTPVCPHPLPPRRAFRAFFHWVPYRTYGTIPARDHCLLATRLRTSTSSWTKPVSPAGQSAPRAMARGLPSTRHLPACLITGRSSGAAAPPGLPGGEEEEEGAKADVDYIYSEAAVRRLPVGSFPPL</sequence>
<dbReference type="AlphaFoldDB" id="A0A1L9SRQ7"/>
<name>A0A1L9SRQ7_9EURO</name>
<dbReference type="EMBL" id="KV878337">
    <property type="protein sequence ID" value="OJJ49797.1"/>
    <property type="molecule type" value="Genomic_DNA"/>
</dbReference>
<dbReference type="VEuPathDB" id="FungiDB:ASPZODRAFT_1031493"/>
<evidence type="ECO:0000313" key="3">
    <source>
        <dbReference type="Proteomes" id="UP000184188"/>
    </source>
</evidence>
<organism evidence="2 3">
    <name type="scientific">Penicilliopsis zonata CBS 506.65</name>
    <dbReference type="NCBI Taxonomy" id="1073090"/>
    <lineage>
        <taxon>Eukaryota</taxon>
        <taxon>Fungi</taxon>
        <taxon>Dikarya</taxon>
        <taxon>Ascomycota</taxon>
        <taxon>Pezizomycotina</taxon>
        <taxon>Eurotiomycetes</taxon>
        <taxon>Eurotiomycetidae</taxon>
        <taxon>Eurotiales</taxon>
        <taxon>Aspergillaceae</taxon>
        <taxon>Penicilliopsis</taxon>
    </lineage>
</organism>
<gene>
    <name evidence="2" type="ORF">ASPZODRAFT_1031493</name>
</gene>
<keyword evidence="3" id="KW-1185">Reference proteome</keyword>
<evidence type="ECO:0000256" key="1">
    <source>
        <dbReference type="SAM" id="MobiDB-lite"/>
    </source>
</evidence>
<dbReference type="GeneID" id="34607291"/>
<evidence type="ECO:0000313" key="2">
    <source>
        <dbReference type="EMBL" id="OJJ49797.1"/>
    </source>
</evidence>
<accession>A0A1L9SRQ7</accession>
<proteinExistence type="predicted"/>
<reference evidence="3" key="1">
    <citation type="journal article" date="2017" name="Genome Biol.">
        <title>Comparative genomics reveals high biological diversity and specific adaptations in the industrially and medically important fungal genus Aspergillus.</title>
        <authorList>
            <person name="de Vries R.P."/>
            <person name="Riley R."/>
            <person name="Wiebenga A."/>
            <person name="Aguilar-Osorio G."/>
            <person name="Amillis S."/>
            <person name="Uchima C.A."/>
            <person name="Anderluh G."/>
            <person name="Asadollahi M."/>
            <person name="Askin M."/>
            <person name="Barry K."/>
            <person name="Battaglia E."/>
            <person name="Bayram O."/>
            <person name="Benocci T."/>
            <person name="Braus-Stromeyer S.A."/>
            <person name="Caldana C."/>
            <person name="Canovas D."/>
            <person name="Cerqueira G.C."/>
            <person name="Chen F."/>
            <person name="Chen W."/>
            <person name="Choi C."/>
            <person name="Clum A."/>
            <person name="Dos Santos R.A."/>
            <person name="Damasio A.R."/>
            <person name="Diallinas G."/>
            <person name="Emri T."/>
            <person name="Fekete E."/>
            <person name="Flipphi M."/>
            <person name="Freyberg S."/>
            <person name="Gallo A."/>
            <person name="Gournas C."/>
            <person name="Habgood R."/>
            <person name="Hainaut M."/>
            <person name="Harispe M.L."/>
            <person name="Henrissat B."/>
            <person name="Hilden K.S."/>
            <person name="Hope R."/>
            <person name="Hossain A."/>
            <person name="Karabika E."/>
            <person name="Karaffa L."/>
            <person name="Karanyi Z."/>
            <person name="Krasevec N."/>
            <person name="Kuo A."/>
            <person name="Kusch H."/>
            <person name="LaButti K."/>
            <person name="Lagendijk E.L."/>
            <person name="Lapidus A."/>
            <person name="Levasseur A."/>
            <person name="Lindquist E."/>
            <person name="Lipzen A."/>
            <person name="Logrieco A.F."/>
            <person name="MacCabe A."/>
            <person name="Maekelae M.R."/>
            <person name="Malavazi I."/>
            <person name="Melin P."/>
            <person name="Meyer V."/>
            <person name="Mielnichuk N."/>
            <person name="Miskei M."/>
            <person name="Molnar A.P."/>
            <person name="Mule G."/>
            <person name="Ngan C.Y."/>
            <person name="Orejas M."/>
            <person name="Orosz E."/>
            <person name="Ouedraogo J.P."/>
            <person name="Overkamp K.M."/>
            <person name="Park H.-S."/>
            <person name="Perrone G."/>
            <person name="Piumi F."/>
            <person name="Punt P.J."/>
            <person name="Ram A.F."/>
            <person name="Ramon A."/>
            <person name="Rauscher S."/>
            <person name="Record E."/>
            <person name="Riano-Pachon D.M."/>
            <person name="Robert V."/>
            <person name="Roehrig J."/>
            <person name="Ruller R."/>
            <person name="Salamov A."/>
            <person name="Salih N.S."/>
            <person name="Samson R.A."/>
            <person name="Sandor E."/>
            <person name="Sanguinetti M."/>
            <person name="Schuetze T."/>
            <person name="Sepcic K."/>
            <person name="Shelest E."/>
            <person name="Sherlock G."/>
            <person name="Sophianopoulou V."/>
            <person name="Squina F.M."/>
            <person name="Sun H."/>
            <person name="Susca A."/>
            <person name="Todd R.B."/>
            <person name="Tsang A."/>
            <person name="Unkles S.E."/>
            <person name="van de Wiele N."/>
            <person name="van Rossen-Uffink D."/>
            <person name="Oliveira J.V."/>
            <person name="Vesth T.C."/>
            <person name="Visser J."/>
            <person name="Yu J.-H."/>
            <person name="Zhou M."/>
            <person name="Andersen M.R."/>
            <person name="Archer D.B."/>
            <person name="Baker S.E."/>
            <person name="Benoit I."/>
            <person name="Brakhage A.A."/>
            <person name="Braus G.H."/>
            <person name="Fischer R."/>
            <person name="Frisvad J.C."/>
            <person name="Goldman G.H."/>
            <person name="Houbraken J."/>
            <person name="Oakley B."/>
            <person name="Pocsi I."/>
            <person name="Scazzocchio C."/>
            <person name="Seiboth B."/>
            <person name="vanKuyk P.A."/>
            <person name="Wortman J."/>
            <person name="Dyer P.S."/>
            <person name="Grigoriev I.V."/>
        </authorList>
    </citation>
    <scope>NUCLEOTIDE SEQUENCE [LARGE SCALE GENOMIC DNA]</scope>
    <source>
        <strain evidence="3">CBS 506.65</strain>
    </source>
</reference>
<dbReference type="Proteomes" id="UP000184188">
    <property type="component" value="Unassembled WGS sequence"/>
</dbReference>
<dbReference type="RefSeq" id="XP_022584307.1">
    <property type="nucleotide sequence ID" value="XM_022720826.1"/>
</dbReference>
<feature type="region of interest" description="Disordered" evidence="1">
    <location>
        <begin position="104"/>
        <end position="125"/>
    </location>
</feature>
<protein>
    <submittedName>
        <fullName evidence="2">Uncharacterized protein</fullName>
    </submittedName>
</protein>